<dbReference type="GO" id="GO:0016791">
    <property type="term" value="F:phosphatase activity"/>
    <property type="evidence" value="ECO:0007669"/>
    <property type="project" value="TreeGrafter"/>
</dbReference>
<gene>
    <name evidence="5" type="ORF">DFA_01513</name>
</gene>
<dbReference type="AlphaFoldDB" id="F4PT51"/>
<dbReference type="InterPro" id="IPR004861">
    <property type="entry name" value="Siw14-like"/>
</dbReference>
<dbReference type="RefSeq" id="XP_004359477.1">
    <property type="nucleotide sequence ID" value="XM_004359420.1"/>
</dbReference>
<evidence type="ECO:0000256" key="4">
    <source>
        <dbReference type="SAM" id="MobiDB-lite"/>
    </source>
</evidence>
<reference evidence="6" key="1">
    <citation type="journal article" date="2011" name="Genome Res.">
        <title>Phylogeny-wide analysis of social amoeba genomes highlights ancient origins for complex intercellular communication.</title>
        <authorList>
            <person name="Heidel A.J."/>
            <person name="Lawal H.M."/>
            <person name="Felder M."/>
            <person name="Schilde C."/>
            <person name="Helps N.R."/>
            <person name="Tunggal B."/>
            <person name="Rivero F."/>
            <person name="John U."/>
            <person name="Schleicher M."/>
            <person name="Eichinger L."/>
            <person name="Platzer M."/>
            <person name="Noegel A.A."/>
            <person name="Schaap P."/>
            <person name="Gloeckner G."/>
        </authorList>
    </citation>
    <scope>NUCLEOTIDE SEQUENCE [LARGE SCALE GENOMIC DNA]</scope>
    <source>
        <strain evidence="6">SH3</strain>
    </source>
</reference>
<dbReference type="GO" id="GO:0005737">
    <property type="term" value="C:cytoplasm"/>
    <property type="evidence" value="ECO:0007669"/>
    <property type="project" value="UniProtKB-SubCell"/>
</dbReference>
<feature type="region of interest" description="Disordered" evidence="4">
    <location>
        <begin position="57"/>
        <end position="106"/>
    </location>
</feature>
<name>F4PT51_CACFS</name>
<dbReference type="PANTHER" id="PTHR31126:SF18">
    <property type="entry name" value="PROTEIN-TYROSINE-PHOSPHATASE"/>
    <property type="match status" value="1"/>
</dbReference>
<dbReference type="EMBL" id="GL883010">
    <property type="protein sequence ID" value="EGG21627.1"/>
    <property type="molecule type" value="Genomic_DNA"/>
</dbReference>
<feature type="region of interest" description="Disordered" evidence="4">
    <location>
        <begin position="1"/>
        <end position="38"/>
    </location>
</feature>
<keyword evidence="6" id="KW-1185">Reference proteome</keyword>
<keyword evidence="3" id="KW-0378">Hydrolase</keyword>
<keyword evidence="2" id="KW-0963">Cytoplasm</keyword>
<organism evidence="5 6">
    <name type="scientific">Cavenderia fasciculata</name>
    <name type="common">Slime mold</name>
    <name type="synonym">Dictyostelium fasciculatum</name>
    <dbReference type="NCBI Taxonomy" id="261658"/>
    <lineage>
        <taxon>Eukaryota</taxon>
        <taxon>Amoebozoa</taxon>
        <taxon>Evosea</taxon>
        <taxon>Eumycetozoa</taxon>
        <taxon>Dictyostelia</taxon>
        <taxon>Acytosteliales</taxon>
        <taxon>Cavenderiaceae</taxon>
        <taxon>Cavenderia</taxon>
    </lineage>
</organism>
<protein>
    <recommendedName>
        <fullName evidence="7">Tyrosine phosphatase family protein</fullName>
    </recommendedName>
</protein>
<dbReference type="GeneID" id="14873560"/>
<evidence type="ECO:0000313" key="5">
    <source>
        <dbReference type="EMBL" id="EGG21627.1"/>
    </source>
</evidence>
<evidence type="ECO:0000256" key="2">
    <source>
        <dbReference type="ARBA" id="ARBA00022490"/>
    </source>
</evidence>
<evidence type="ECO:0000313" key="6">
    <source>
        <dbReference type="Proteomes" id="UP000007797"/>
    </source>
</evidence>
<dbReference type="Gene3D" id="3.90.190.10">
    <property type="entry name" value="Protein tyrosine phosphatase superfamily"/>
    <property type="match status" value="1"/>
</dbReference>
<dbReference type="Pfam" id="PF03162">
    <property type="entry name" value="Y_phosphatase2"/>
    <property type="match status" value="1"/>
</dbReference>
<proteinExistence type="predicted"/>
<dbReference type="STRING" id="1054147.F4PT51"/>
<dbReference type="KEGG" id="dfa:DFA_01513"/>
<dbReference type="CDD" id="cd14501">
    <property type="entry name" value="PFA-DSP"/>
    <property type="match status" value="1"/>
</dbReference>
<accession>F4PT51</accession>
<dbReference type="PANTHER" id="PTHR31126">
    <property type="entry name" value="TYROSINE-PROTEIN PHOSPHATASE"/>
    <property type="match status" value="1"/>
</dbReference>
<evidence type="ECO:0000256" key="3">
    <source>
        <dbReference type="ARBA" id="ARBA00022801"/>
    </source>
</evidence>
<dbReference type="OMA" id="WKADASW"/>
<dbReference type="SUPFAM" id="SSF52799">
    <property type="entry name" value="(Phosphotyrosine protein) phosphatases II"/>
    <property type="match status" value="1"/>
</dbReference>
<dbReference type="InterPro" id="IPR029021">
    <property type="entry name" value="Prot-tyrosine_phosphatase-like"/>
</dbReference>
<dbReference type="OrthoDB" id="6375174at2759"/>
<sequence length="360" mass="39535">MSDPTSSSNNNGNSVYSNGDQSIDSNNNNSSSIDTRINDNSPFQALKKQQQKALSNNINNSNNNLTPLSTLLSSTNINSPSPTTPLSKSTNSNNNNNVNNTKTTDTVKLVASNPNVTLTSTTTTTSSTLGSTTTIVAPTTTSSKSTTPTTLASAIHSSSKLSLLQQGPPQLSPSALFGIIEPQLYRSNSFIPVNFPFIKLLSLKTVVQLSPEVPIKAVTSFLEENNINLIHLGLKAWKADASWKPVTEELIKETLEIVLNYDNYPLMITCTSGIHQTGVLVGCLRRLQNWNLTSILVEYGSFTGQSNTRYVNEQFIELFDVDLVTLPTSNLLPNWFKEQQKMLEEEEEEEEEKKRKLDTI</sequence>
<evidence type="ECO:0008006" key="7">
    <source>
        <dbReference type="Google" id="ProtNLM"/>
    </source>
</evidence>
<evidence type="ECO:0000256" key="1">
    <source>
        <dbReference type="ARBA" id="ARBA00004496"/>
    </source>
</evidence>
<comment type="subcellular location">
    <subcellularLocation>
        <location evidence="1">Cytoplasm</location>
    </subcellularLocation>
</comment>
<dbReference type="Proteomes" id="UP000007797">
    <property type="component" value="Unassembled WGS sequence"/>
</dbReference>
<dbReference type="FunFam" id="3.90.190.10:FF:000035">
    <property type="entry name" value="Tyrosine phosphatase, putative"/>
    <property type="match status" value="1"/>
</dbReference>